<dbReference type="AlphaFoldDB" id="A0A1H7VYZ4"/>
<dbReference type="Gene3D" id="3.40.50.10930">
    <property type="match status" value="1"/>
</dbReference>
<dbReference type="PIRSF" id="PIRSF000980">
    <property type="entry name" value="RecC"/>
    <property type="match status" value="1"/>
</dbReference>
<dbReference type="GO" id="GO:0008854">
    <property type="term" value="F:exodeoxyribonuclease V activity"/>
    <property type="evidence" value="ECO:0007669"/>
    <property type="project" value="InterPro"/>
</dbReference>
<dbReference type="CDD" id="cd22353">
    <property type="entry name" value="RecC_C-like"/>
    <property type="match status" value="1"/>
</dbReference>
<keyword evidence="7" id="KW-0067">ATP-binding</keyword>
<dbReference type="GO" id="GO:0004386">
    <property type="term" value="F:helicase activity"/>
    <property type="evidence" value="ECO:0007669"/>
    <property type="project" value="UniProtKB-KW"/>
</dbReference>
<evidence type="ECO:0000256" key="1">
    <source>
        <dbReference type="ARBA" id="ARBA00022722"/>
    </source>
</evidence>
<protein>
    <submittedName>
        <fullName evidence="12">DNA helicase/exodeoxyribonuclease V, gamma subunit</fullName>
    </submittedName>
</protein>
<keyword evidence="1" id="KW-0540">Nuclease</keyword>
<dbReference type="InterPro" id="IPR027417">
    <property type="entry name" value="P-loop_NTPase"/>
</dbReference>
<dbReference type="GO" id="GO:0006310">
    <property type="term" value="P:DNA recombination"/>
    <property type="evidence" value="ECO:0007669"/>
    <property type="project" value="TreeGrafter"/>
</dbReference>
<dbReference type="GO" id="GO:0005524">
    <property type="term" value="F:ATP binding"/>
    <property type="evidence" value="ECO:0007669"/>
    <property type="project" value="UniProtKB-KW"/>
</dbReference>
<dbReference type="PANTHER" id="PTHR30591">
    <property type="entry name" value="RECBCD ENZYME SUBUNIT RECC"/>
    <property type="match status" value="1"/>
</dbReference>
<organism evidence="12 13">
    <name type="scientific">Syntrophus gentianae</name>
    <dbReference type="NCBI Taxonomy" id="43775"/>
    <lineage>
        <taxon>Bacteria</taxon>
        <taxon>Pseudomonadati</taxon>
        <taxon>Thermodesulfobacteriota</taxon>
        <taxon>Syntrophia</taxon>
        <taxon>Syntrophales</taxon>
        <taxon>Syntrophaceae</taxon>
        <taxon>Syntrophus</taxon>
    </lineage>
</organism>
<dbReference type="SUPFAM" id="SSF52540">
    <property type="entry name" value="P-loop containing nucleoside triphosphate hydrolases"/>
    <property type="match status" value="2"/>
</dbReference>
<evidence type="ECO:0000256" key="8">
    <source>
        <dbReference type="ARBA" id="ARBA00023125"/>
    </source>
</evidence>
<evidence type="ECO:0000259" key="11">
    <source>
        <dbReference type="Pfam" id="PF17946"/>
    </source>
</evidence>
<keyword evidence="3" id="KW-0227">DNA damage</keyword>
<evidence type="ECO:0000256" key="2">
    <source>
        <dbReference type="ARBA" id="ARBA00022741"/>
    </source>
</evidence>
<dbReference type="OrthoDB" id="9762834at2"/>
<evidence type="ECO:0000256" key="7">
    <source>
        <dbReference type="ARBA" id="ARBA00022840"/>
    </source>
</evidence>
<keyword evidence="5 12" id="KW-0347">Helicase</keyword>
<dbReference type="SUPFAM" id="SSF52980">
    <property type="entry name" value="Restriction endonuclease-like"/>
    <property type="match status" value="1"/>
</dbReference>
<evidence type="ECO:0000256" key="9">
    <source>
        <dbReference type="ARBA" id="ARBA00023204"/>
    </source>
</evidence>
<dbReference type="PANTHER" id="PTHR30591:SF1">
    <property type="entry name" value="RECBCD ENZYME SUBUNIT RECC"/>
    <property type="match status" value="1"/>
</dbReference>
<evidence type="ECO:0000256" key="3">
    <source>
        <dbReference type="ARBA" id="ARBA00022763"/>
    </source>
</evidence>
<dbReference type="GO" id="GO:0003677">
    <property type="term" value="F:DNA binding"/>
    <property type="evidence" value="ECO:0007669"/>
    <property type="project" value="UniProtKB-KW"/>
</dbReference>
<dbReference type="NCBIfam" id="TIGR01450">
    <property type="entry name" value="recC"/>
    <property type="match status" value="1"/>
</dbReference>
<keyword evidence="2" id="KW-0547">Nucleotide-binding</keyword>
<evidence type="ECO:0000313" key="13">
    <source>
        <dbReference type="Proteomes" id="UP000198744"/>
    </source>
</evidence>
<dbReference type="InterPro" id="IPR041500">
    <property type="entry name" value="RecC_C"/>
</dbReference>
<evidence type="ECO:0000313" key="12">
    <source>
        <dbReference type="EMBL" id="SEM14466.1"/>
    </source>
</evidence>
<dbReference type="InterPro" id="IPR013986">
    <property type="entry name" value="DExx_box_DNA_helicase_dom_sf"/>
</dbReference>
<dbReference type="STRING" id="43775.SAMN04489760_10557"/>
<dbReference type="EMBL" id="FOBS01000005">
    <property type="protein sequence ID" value="SEM14466.1"/>
    <property type="molecule type" value="Genomic_DNA"/>
</dbReference>
<dbReference type="InterPro" id="IPR006697">
    <property type="entry name" value="RecC"/>
</dbReference>
<reference evidence="12 13" key="1">
    <citation type="submission" date="2016-10" db="EMBL/GenBank/DDBJ databases">
        <authorList>
            <person name="de Groot N.N."/>
        </authorList>
    </citation>
    <scope>NUCLEOTIDE SEQUENCE [LARGE SCALE GENOMIC DNA]</scope>
    <source>
        <strain evidence="12 13">DSM 8423</strain>
    </source>
</reference>
<accession>A0A1H7VYZ4</accession>
<evidence type="ECO:0000256" key="5">
    <source>
        <dbReference type="ARBA" id="ARBA00022806"/>
    </source>
</evidence>
<feature type="region of interest" description="Disordered" evidence="10">
    <location>
        <begin position="664"/>
        <end position="683"/>
    </location>
</feature>
<keyword evidence="6" id="KW-0269">Exonuclease</keyword>
<dbReference type="InterPro" id="IPR011335">
    <property type="entry name" value="Restrct_endonuc-II-like"/>
</dbReference>
<keyword evidence="4" id="KW-0378">Hydrolase</keyword>
<sequence>MPGLNLFVSNRMEILAEKLADVLENTLASPLAEELIIVQSRGMERWVSMQLAAFHGICANVRFPFPRNCIAELFQSILPEEQATHYFDPEATAWRIFSLLPSCSPHPGFEPLGAYLSDDPQGLKRYQLSRKIAQLYDSYLIFRPEMVLDWEGGISREKEEFWQAELWRRFKGKNRILHSAALRSAFYEALRKKSPDFPHLPERLSLFGISYLPPFYLEIFLAVSSFLEVNLFLLNPSREFWFDIRSSREISREMMRVKNTADRVIGEAESTDHPLYLEEGNSLLASLGTLGREFWSFLSESSGREEELYAEPGEDSLLAAIQSDILNLRERGGEGEPAVRTEIKAADASLSFHACHSPLREVEVLYDALLDLLEADPSLMPSDICVMAPDIEPYAPFISAVFDSEAGSIPHSIADRAPLVGSPILQGLLAIMDLPQGRFTAGEVLSLLEINAVRRKFGLTEKDFERISSWVTECGIRWGIDGRSRSQEGLPEISENSWRWGLERLLLGYALPAREKELFSGILPCEPGEGSDVQLLGILATFADRLFATADSLTSDRSLGEWGELLVEIVDRFFSVDENFEPDVSALRQICQDLKILDGRTGFIDRISLAVVRSFLDERLRGSGSDSGFLSQGITFCSLLPMRSIPFKVLCLLGMNNGDYPRRPQTPGFDLMARHPRRGDRSRRNDDRYLFLEALLSARETLYISYIGQSLVDNSRIPPSPVVSELLDYIRQGFAAQEGVPDPAGTLVTIHPLQAFDPACFTGESPRLFSFSEENCRAATALRNRTLEGPVRERESDRLLEDPERGGQATLRDLIAFFRHPSRFFLERRLGVTLTETGAEEDENEPFALKGLDRYGVEQRLMAHEIETGDLEELYPALTASGRLPHGRIGQCSLHGVSRNVRTFVRHYSDVLREKPIPSPDLNLEVAGLRISGQFEGLHPRGLVHYRYSRIKAKDHLKLWIMHLLLQAASGSDGSWPESLLLGKDEYGKDGSWTLVPVEDAHARLETLLNLYREGLRRPLPFFPEASWAYAARKTRNGGTSVRVEDAAFEAARMVWAGNDFLPGEGTDGYNRLLYRDSNPLNREFQDFSLAVFEPLLNAQRKNK</sequence>
<dbReference type="Gene3D" id="1.10.486.10">
    <property type="entry name" value="PCRA, domain 4"/>
    <property type="match status" value="1"/>
</dbReference>
<dbReference type="Proteomes" id="UP000198744">
    <property type="component" value="Unassembled WGS sequence"/>
</dbReference>
<dbReference type="Gene3D" id="1.10.10.160">
    <property type="match status" value="1"/>
</dbReference>
<proteinExistence type="inferred from homology"/>
<keyword evidence="9" id="KW-0234">DNA repair</keyword>
<keyword evidence="8" id="KW-0238">DNA-binding</keyword>
<evidence type="ECO:0000256" key="6">
    <source>
        <dbReference type="ARBA" id="ARBA00022839"/>
    </source>
</evidence>
<dbReference type="Gene3D" id="1.10.10.990">
    <property type="match status" value="1"/>
</dbReference>
<dbReference type="GO" id="GO:0006281">
    <property type="term" value="P:DNA repair"/>
    <property type="evidence" value="ECO:0007669"/>
    <property type="project" value="UniProtKB-KW"/>
</dbReference>
<dbReference type="GO" id="GO:0009338">
    <property type="term" value="C:exodeoxyribonuclease V complex"/>
    <property type="evidence" value="ECO:0007669"/>
    <property type="project" value="InterPro"/>
</dbReference>
<evidence type="ECO:0000256" key="10">
    <source>
        <dbReference type="SAM" id="MobiDB-lite"/>
    </source>
</evidence>
<keyword evidence="13" id="KW-1185">Reference proteome</keyword>
<evidence type="ECO:0000256" key="4">
    <source>
        <dbReference type="ARBA" id="ARBA00022801"/>
    </source>
</evidence>
<dbReference type="Gene3D" id="3.40.50.300">
    <property type="entry name" value="P-loop containing nucleotide triphosphate hydrolases"/>
    <property type="match status" value="1"/>
</dbReference>
<gene>
    <name evidence="12" type="ORF">SAMN04489760_10557</name>
</gene>
<name>A0A1H7VYZ4_9BACT</name>
<dbReference type="RefSeq" id="WP_093882595.1">
    <property type="nucleotide sequence ID" value="NZ_FOBS01000005.1"/>
</dbReference>
<dbReference type="HAMAP" id="MF_01486">
    <property type="entry name" value="RecC"/>
    <property type="match status" value="1"/>
</dbReference>
<dbReference type="Pfam" id="PF04257">
    <property type="entry name" value="Exonuc_V_gamma"/>
    <property type="match status" value="1"/>
</dbReference>
<feature type="domain" description="RecC C-terminal" evidence="11">
    <location>
        <begin position="809"/>
        <end position="1033"/>
    </location>
</feature>
<dbReference type="Pfam" id="PF17946">
    <property type="entry name" value="RecC_C"/>
    <property type="match status" value="1"/>
</dbReference>